<dbReference type="CDD" id="cd18710">
    <property type="entry name" value="PIN_VapC-like"/>
    <property type="match status" value="1"/>
</dbReference>
<reference evidence="3" key="1">
    <citation type="submission" date="2017-10" db="EMBL/GenBank/DDBJ databases">
        <title>Draft genome sequence of the planktic cyanobacteria Tychonema bourrellyi isolated from alpine lentic freshwater.</title>
        <authorList>
            <person name="Tett A."/>
            <person name="Armanini F."/>
            <person name="Asnicar F."/>
            <person name="Boscaini A."/>
            <person name="Pasolli E."/>
            <person name="Zolfo M."/>
            <person name="Donati C."/>
            <person name="Salmaso N."/>
            <person name="Segata N."/>
        </authorList>
    </citation>
    <scope>NUCLEOTIDE SEQUENCE</scope>
    <source>
        <strain evidence="3">FEM_GT703</strain>
    </source>
</reference>
<dbReference type="InterPro" id="IPR049931">
    <property type="entry name" value="PIN_VapC-like"/>
</dbReference>
<proteinExistence type="predicted"/>
<evidence type="ECO:0000313" key="3">
    <source>
        <dbReference type="EMBL" id="PHX55009.1"/>
    </source>
</evidence>
<keyword evidence="4" id="KW-1185">Reference proteome</keyword>
<feature type="transmembrane region" description="Helical" evidence="2">
    <location>
        <begin position="264"/>
        <end position="286"/>
    </location>
</feature>
<evidence type="ECO:0000313" key="4">
    <source>
        <dbReference type="Proteomes" id="UP000226442"/>
    </source>
</evidence>
<dbReference type="OrthoDB" id="570866at2"/>
<name>A0A2G4EZS3_9CYAN</name>
<dbReference type="RefSeq" id="WP_096828938.1">
    <property type="nucleotide sequence ID" value="NZ_NXIB02000069.1"/>
</dbReference>
<accession>A0A2G4EZS3</accession>
<gene>
    <name evidence="3" type="ORF">CP500_013080</name>
</gene>
<comment type="caution">
    <text evidence="3">The sequence shown here is derived from an EMBL/GenBank/DDBJ whole genome shotgun (WGS) entry which is preliminary data.</text>
</comment>
<keyword evidence="2" id="KW-1133">Transmembrane helix</keyword>
<organism evidence="3 4">
    <name type="scientific">Tychonema bourrellyi FEM_GT703</name>
    <dbReference type="NCBI Taxonomy" id="2040638"/>
    <lineage>
        <taxon>Bacteria</taxon>
        <taxon>Bacillati</taxon>
        <taxon>Cyanobacteriota</taxon>
        <taxon>Cyanophyceae</taxon>
        <taxon>Oscillatoriophycideae</taxon>
        <taxon>Oscillatoriales</taxon>
        <taxon>Microcoleaceae</taxon>
        <taxon>Tychonema</taxon>
    </lineage>
</organism>
<protein>
    <recommendedName>
        <fullName evidence="5">PIN domain-containing protein</fullName>
    </recommendedName>
</protein>
<evidence type="ECO:0000256" key="1">
    <source>
        <dbReference type="SAM" id="MobiDB-lite"/>
    </source>
</evidence>
<feature type="compositionally biased region" description="Polar residues" evidence="1">
    <location>
        <begin position="190"/>
        <end position="206"/>
    </location>
</feature>
<dbReference type="EMBL" id="NXIB02000069">
    <property type="protein sequence ID" value="PHX55009.1"/>
    <property type="molecule type" value="Genomic_DNA"/>
</dbReference>
<keyword evidence="2" id="KW-0812">Transmembrane</keyword>
<dbReference type="Proteomes" id="UP000226442">
    <property type="component" value="Unassembled WGS sequence"/>
</dbReference>
<evidence type="ECO:0008006" key="5">
    <source>
        <dbReference type="Google" id="ProtNLM"/>
    </source>
</evidence>
<dbReference type="AlphaFoldDB" id="A0A2G4EZS3"/>
<feature type="region of interest" description="Disordered" evidence="1">
    <location>
        <begin position="169"/>
        <end position="246"/>
    </location>
</feature>
<feature type="compositionally biased region" description="Basic and acidic residues" evidence="1">
    <location>
        <begin position="170"/>
        <end position="189"/>
    </location>
</feature>
<sequence>MANQLPPVLVTFDADVLMAGRTQIWQEYAKVGNCYLPEVVYDEIDYLTGKAVEKAQEQVAREFMRFFADSGWIITDAQETHRSLEPSIKNQSKAAMLVVATAQCVYGLAQEHPDALVIFVSNSQPLLKRIASVGSANLCGITGAMLLNWARKAERPAAATQQLQSLMRTLADRKSTQRSRSRIEEDTVNKTRSSPSKFTGTRSNLEIKSATSSTKTNKTPFTEHRSSSSPPKNPPRSQEEPPEMEPAVYRMKYITPPKKRGDNFISHAFNFLGALFFLTVAVGILWRVCDVKSFRKTFVPALPKPVQQFVKSIDPR</sequence>
<evidence type="ECO:0000256" key="2">
    <source>
        <dbReference type="SAM" id="Phobius"/>
    </source>
</evidence>
<keyword evidence="2" id="KW-0472">Membrane</keyword>
<feature type="compositionally biased region" description="Low complexity" evidence="1">
    <location>
        <begin position="208"/>
        <end position="219"/>
    </location>
</feature>